<dbReference type="KEGG" id="bcom:BAUCODRAFT_23648"/>
<feature type="region of interest" description="Disordered" evidence="1">
    <location>
        <begin position="64"/>
        <end position="140"/>
    </location>
</feature>
<accession>M2MKW4</accession>
<sequence>MGGTTDRSSAETWQRVVAAIIASGIKGSDSLQIDLKVTATYYGTTYDTLENRFRKLKKDAAELKKEVESGQRGEVAVPARTKSAPTTPRKPKTPKKDALSAVANGRIGKTTPSKKNKTLVKKENSDDGMSPMSVEPANPHMDIGHQIFDFEGVDVFDGI</sequence>
<dbReference type="OMA" id="EPANPHM"/>
<dbReference type="Proteomes" id="UP000011761">
    <property type="component" value="Unassembled WGS sequence"/>
</dbReference>
<dbReference type="eggNOG" id="ENOG502SZEC">
    <property type="taxonomic scope" value="Eukaryota"/>
</dbReference>
<protein>
    <submittedName>
        <fullName evidence="2">Uncharacterized protein</fullName>
    </submittedName>
</protein>
<dbReference type="AlphaFoldDB" id="M2MKW4"/>
<dbReference type="RefSeq" id="XP_007675133.1">
    <property type="nucleotide sequence ID" value="XM_007676943.1"/>
</dbReference>
<organism evidence="2 3">
    <name type="scientific">Baudoinia panamericana (strain UAMH 10762)</name>
    <name type="common">Angels' share fungus</name>
    <name type="synonym">Baudoinia compniacensis (strain UAMH 10762)</name>
    <dbReference type="NCBI Taxonomy" id="717646"/>
    <lineage>
        <taxon>Eukaryota</taxon>
        <taxon>Fungi</taxon>
        <taxon>Dikarya</taxon>
        <taxon>Ascomycota</taxon>
        <taxon>Pezizomycotina</taxon>
        <taxon>Dothideomycetes</taxon>
        <taxon>Dothideomycetidae</taxon>
        <taxon>Mycosphaerellales</taxon>
        <taxon>Teratosphaeriaceae</taxon>
        <taxon>Baudoinia</taxon>
    </lineage>
</organism>
<dbReference type="OrthoDB" id="4828117at2759"/>
<evidence type="ECO:0000313" key="2">
    <source>
        <dbReference type="EMBL" id="EMC97331.1"/>
    </source>
</evidence>
<evidence type="ECO:0000313" key="3">
    <source>
        <dbReference type="Proteomes" id="UP000011761"/>
    </source>
</evidence>
<proteinExistence type="predicted"/>
<reference evidence="2 3" key="1">
    <citation type="journal article" date="2012" name="PLoS Pathog.">
        <title>Diverse lifestyles and strategies of plant pathogenesis encoded in the genomes of eighteen Dothideomycetes fungi.</title>
        <authorList>
            <person name="Ohm R.A."/>
            <person name="Feau N."/>
            <person name="Henrissat B."/>
            <person name="Schoch C.L."/>
            <person name="Horwitz B.A."/>
            <person name="Barry K.W."/>
            <person name="Condon B.J."/>
            <person name="Copeland A.C."/>
            <person name="Dhillon B."/>
            <person name="Glaser F."/>
            <person name="Hesse C.N."/>
            <person name="Kosti I."/>
            <person name="LaButti K."/>
            <person name="Lindquist E.A."/>
            <person name="Lucas S."/>
            <person name="Salamov A.A."/>
            <person name="Bradshaw R.E."/>
            <person name="Ciuffetti L."/>
            <person name="Hamelin R.C."/>
            <person name="Kema G.H.J."/>
            <person name="Lawrence C."/>
            <person name="Scott J.A."/>
            <person name="Spatafora J.W."/>
            <person name="Turgeon B.G."/>
            <person name="de Wit P.J.G.M."/>
            <person name="Zhong S."/>
            <person name="Goodwin S.B."/>
            <person name="Grigoriev I.V."/>
        </authorList>
    </citation>
    <scope>NUCLEOTIDE SEQUENCE [LARGE SCALE GENOMIC DNA]</scope>
    <source>
        <strain evidence="2 3">UAMH 10762</strain>
    </source>
</reference>
<gene>
    <name evidence="2" type="ORF">BAUCODRAFT_23648</name>
</gene>
<dbReference type="HOGENOM" id="CLU_140450_0_0_1"/>
<name>M2MKW4_BAUPA</name>
<keyword evidence="3" id="KW-1185">Reference proteome</keyword>
<dbReference type="GeneID" id="19110064"/>
<dbReference type="EMBL" id="KB445554">
    <property type="protein sequence ID" value="EMC97331.1"/>
    <property type="molecule type" value="Genomic_DNA"/>
</dbReference>
<evidence type="ECO:0000256" key="1">
    <source>
        <dbReference type="SAM" id="MobiDB-lite"/>
    </source>
</evidence>